<dbReference type="GO" id="GO:0045944">
    <property type="term" value="P:positive regulation of transcription by RNA polymerase II"/>
    <property type="evidence" value="ECO:0007669"/>
    <property type="project" value="TreeGrafter"/>
</dbReference>
<keyword evidence="4" id="KW-1185">Reference proteome</keyword>
<evidence type="ECO:0000256" key="1">
    <source>
        <dbReference type="ARBA" id="ARBA00004123"/>
    </source>
</evidence>
<dbReference type="AlphaFoldDB" id="A0A395NWS0"/>
<comment type="caution">
    <text evidence="3">The sequence shown here is derived from an EMBL/GenBank/DDBJ whole genome shotgun (WGS) entry which is preliminary data.</text>
</comment>
<evidence type="ECO:0000313" key="3">
    <source>
        <dbReference type="EMBL" id="RFU80546.1"/>
    </source>
</evidence>
<comment type="subcellular location">
    <subcellularLocation>
        <location evidence="1">Nucleus</location>
    </subcellularLocation>
</comment>
<evidence type="ECO:0000313" key="4">
    <source>
        <dbReference type="Proteomes" id="UP000266272"/>
    </source>
</evidence>
<dbReference type="EMBL" id="PXOA01000105">
    <property type="protein sequence ID" value="RFU80546.1"/>
    <property type="molecule type" value="Genomic_DNA"/>
</dbReference>
<name>A0A395NWS0_TRIAR</name>
<dbReference type="GO" id="GO:0003700">
    <property type="term" value="F:DNA-binding transcription factor activity"/>
    <property type="evidence" value="ECO:0007669"/>
    <property type="project" value="TreeGrafter"/>
</dbReference>
<proteinExistence type="predicted"/>
<dbReference type="Pfam" id="PF11951">
    <property type="entry name" value="Fungal_trans_2"/>
    <property type="match status" value="1"/>
</dbReference>
<sequence>MCHFVGKFLNFSKSDEVLEKQLCVTSIPQSEPTYWTSYLSLDDYRLLHHFNTVVSTLISVKLSDNPFQKHFISMALQEGPLQAAILSVAASHLAAASPHDGADVIASKHHRVAIQSLSTALKSPVERLSDTVLAAVLMLQVRRQFIGNMDEGGEYHLSAAKELIRLRGGPSAVSTSCSQFLFILFSYHDILGSIAHARAPFIRDQKHLYSDTTNALLSSASDILCIASDISALQPMKNGTVSASDTEIQSLVQMLEYKLETWHIPDDIAKNTELANTAIAYQAAASIYLFRVAYNIGAPHPRTVYRVRLCLDAIAKVPVTSPLVSMHVWPLFTGGCEAIDPQDRLFAVQRFEEMYNNRRMSSLIRVREAMETVWRCKDLEGGDNRPELMVNLGCLEVLNCLGLRVDLV</sequence>
<reference evidence="3 4" key="1">
    <citation type="journal article" date="2018" name="PLoS Pathog.">
        <title>Evolution of structural diversity of trichothecenes, a family of toxins produced by plant pathogenic and entomopathogenic fungi.</title>
        <authorList>
            <person name="Proctor R.H."/>
            <person name="McCormick S.P."/>
            <person name="Kim H.S."/>
            <person name="Cardoza R.E."/>
            <person name="Stanley A.M."/>
            <person name="Lindo L."/>
            <person name="Kelly A."/>
            <person name="Brown D.W."/>
            <person name="Lee T."/>
            <person name="Vaughan M.M."/>
            <person name="Alexander N.J."/>
            <person name="Busman M."/>
            <person name="Gutierrez S."/>
        </authorList>
    </citation>
    <scope>NUCLEOTIDE SEQUENCE [LARGE SCALE GENOMIC DNA]</scope>
    <source>
        <strain evidence="3 4">IBT 40837</strain>
    </source>
</reference>
<dbReference type="GO" id="GO:0005634">
    <property type="term" value="C:nucleus"/>
    <property type="evidence" value="ECO:0007669"/>
    <property type="project" value="UniProtKB-SubCell"/>
</dbReference>
<dbReference type="GO" id="GO:0000976">
    <property type="term" value="F:transcription cis-regulatory region binding"/>
    <property type="evidence" value="ECO:0007669"/>
    <property type="project" value="TreeGrafter"/>
</dbReference>
<keyword evidence="2" id="KW-0539">Nucleus</keyword>
<evidence type="ECO:0000256" key="2">
    <source>
        <dbReference type="ARBA" id="ARBA00023242"/>
    </source>
</evidence>
<dbReference type="InterPro" id="IPR021858">
    <property type="entry name" value="Fun_TF"/>
</dbReference>
<gene>
    <name evidence="3" type="ORF">TARUN_1665</name>
</gene>
<dbReference type="PANTHER" id="PTHR37534:SF15">
    <property type="entry name" value="ZN(II)2CYS6 TRANSCRIPTION FACTOR (EUROFUNG)"/>
    <property type="match status" value="1"/>
</dbReference>
<protein>
    <submittedName>
        <fullName evidence="3">Fungal zn binuclear cluster domain containing</fullName>
    </submittedName>
</protein>
<dbReference type="Proteomes" id="UP000266272">
    <property type="component" value="Unassembled WGS sequence"/>
</dbReference>
<dbReference type="PANTHER" id="PTHR37534">
    <property type="entry name" value="TRANSCRIPTIONAL ACTIVATOR PROTEIN UGA3"/>
    <property type="match status" value="1"/>
</dbReference>
<dbReference type="STRING" id="490622.A0A395NWS0"/>
<organism evidence="3 4">
    <name type="scientific">Trichoderma arundinaceum</name>
    <dbReference type="NCBI Taxonomy" id="490622"/>
    <lineage>
        <taxon>Eukaryota</taxon>
        <taxon>Fungi</taxon>
        <taxon>Dikarya</taxon>
        <taxon>Ascomycota</taxon>
        <taxon>Pezizomycotina</taxon>
        <taxon>Sordariomycetes</taxon>
        <taxon>Hypocreomycetidae</taxon>
        <taxon>Hypocreales</taxon>
        <taxon>Hypocreaceae</taxon>
        <taxon>Trichoderma</taxon>
    </lineage>
</organism>
<accession>A0A395NWS0</accession>
<dbReference type="OrthoDB" id="3509362at2759"/>